<dbReference type="InterPro" id="IPR029052">
    <property type="entry name" value="Metallo-depent_PP-like"/>
</dbReference>
<dbReference type="Gene3D" id="3.60.21.10">
    <property type="match status" value="1"/>
</dbReference>
<dbReference type="PANTHER" id="PTHR42850:SF10">
    <property type="entry name" value="SERINE_THREONINE-PROTEIN PHOSPHATASE 1"/>
    <property type="match status" value="1"/>
</dbReference>
<dbReference type="AlphaFoldDB" id="A0A1B7I551"/>
<dbReference type="PATRIC" id="fig|1354253.4.peg.465"/>
<dbReference type="SUPFAM" id="SSF56300">
    <property type="entry name" value="Metallo-dependent phosphatases"/>
    <property type="match status" value="1"/>
</dbReference>
<reference evidence="2 3" key="1">
    <citation type="submission" date="2016-04" db="EMBL/GenBank/DDBJ databases">
        <title>ATOL: Assembling a taxonomically balanced genome-scale reconstruction of the evolutionary history of the Enterobacteriaceae.</title>
        <authorList>
            <person name="Plunkett G.III."/>
            <person name="Neeno-Eckwall E.C."/>
            <person name="Glasner J.D."/>
            <person name="Perna N.T."/>
        </authorList>
    </citation>
    <scope>NUCLEOTIDE SEQUENCE [LARGE SCALE GENOMIC DNA]</scope>
    <source>
        <strain evidence="2 3">ATCC 51604</strain>
    </source>
</reference>
<dbReference type="PANTHER" id="PTHR42850">
    <property type="entry name" value="METALLOPHOSPHOESTERASE"/>
    <property type="match status" value="1"/>
</dbReference>
<gene>
    <name evidence="2" type="ORF">M977_00453</name>
</gene>
<dbReference type="GO" id="GO:0008803">
    <property type="term" value="F:bis(5'-nucleosyl)-tetraphosphatase (symmetrical) activity"/>
    <property type="evidence" value="ECO:0007669"/>
    <property type="project" value="TreeGrafter"/>
</dbReference>
<dbReference type="GO" id="GO:0110154">
    <property type="term" value="P:RNA decapping"/>
    <property type="evidence" value="ECO:0007669"/>
    <property type="project" value="TreeGrafter"/>
</dbReference>
<dbReference type="GO" id="GO:0016791">
    <property type="term" value="F:phosphatase activity"/>
    <property type="evidence" value="ECO:0007669"/>
    <property type="project" value="TreeGrafter"/>
</dbReference>
<name>A0A1B7I551_9ENTR</name>
<sequence>MYQRIDGEEWRHVFIVGDLHGCLSELISQLKLHHFDYHQDLLISVGDLIDRGANSPGCLALLGSKWFKAVKGNHEAMALEALDEGEGILWQMNGGDWYRELPEQRQHNVQLALLQCRDLPLVIELHTHDKTLVIAHADYPSAHYSWNQPVDEHLLVWSRDRLNKNLQGRGEDIDGADEFYFGHTPLKEVSHFHNQYYIDTGAVFGNKLTMVQVQ</sequence>
<dbReference type="GO" id="GO:0005737">
    <property type="term" value="C:cytoplasm"/>
    <property type="evidence" value="ECO:0007669"/>
    <property type="project" value="TreeGrafter"/>
</dbReference>
<feature type="domain" description="Serine/threonine specific protein phosphatases" evidence="1">
    <location>
        <begin position="70"/>
        <end position="75"/>
    </location>
</feature>
<dbReference type="InterPro" id="IPR006186">
    <property type="entry name" value="Ser/Thr-sp_prot-phosphatase"/>
</dbReference>
<evidence type="ECO:0000313" key="3">
    <source>
        <dbReference type="Proteomes" id="UP000078504"/>
    </source>
</evidence>
<proteinExistence type="predicted"/>
<comment type="caution">
    <text evidence="2">The sequence shown here is derived from an EMBL/GenBank/DDBJ whole genome shotgun (WGS) entry which is preliminary data.</text>
</comment>
<dbReference type="Proteomes" id="UP000078504">
    <property type="component" value="Unassembled WGS sequence"/>
</dbReference>
<evidence type="ECO:0000259" key="1">
    <source>
        <dbReference type="PROSITE" id="PS00125"/>
    </source>
</evidence>
<protein>
    <submittedName>
        <fullName evidence="2">Ren family protein</fullName>
        <ecNumber evidence="2">3.-.-.-</ecNumber>
    </submittedName>
</protein>
<dbReference type="InterPro" id="IPR050126">
    <property type="entry name" value="Ap4A_hydrolase"/>
</dbReference>
<dbReference type="InterPro" id="IPR004843">
    <property type="entry name" value="Calcineurin-like_PHP"/>
</dbReference>
<accession>A0A1B7I551</accession>
<evidence type="ECO:0000313" key="2">
    <source>
        <dbReference type="EMBL" id="OAT23544.1"/>
    </source>
</evidence>
<dbReference type="RefSeq" id="WP_064511920.1">
    <property type="nucleotide sequence ID" value="NZ_LXEP01000004.1"/>
</dbReference>
<dbReference type="PROSITE" id="PS00125">
    <property type="entry name" value="SER_THR_PHOSPHATASE"/>
    <property type="match status" value="1"/>
</dbReference>
<dbReference type="Pfam" id="PF00149">
    <property type="entry name" value="Metallophos"/>
    <property type="match status" value="1"/>
</dbReference>
<dbReference type="EC" id="3.-.-.-" evidence="2"/>
<organism evidence="2 3">
    <name type="scientific">Buttiauxella gaviniae ATCC 51604</name>
    <dbReference type="NCBI Taxonomy" id="1354253"/>
    <lineage>
        <taxon>Bacteria</taxon>
        <taxon>Pseudomonadati</taxon>
        <taxon>Pseudomonadota</taxon>
        <taxon>Gammaproteobacteria</taxon>
        <taxon>Enterobacterales</taxon>
        <taxon>Enterobacteriaceae</taxon>
        <taxon>Buttiauxella</taxon>
    </lineage>
</organism>
<dbReference type="EMBL" id="LXEP01000004">
    <property type="protein sequence ID" value="OAT23544.1"/>
    <property type="molecule type" value="Genomic_DNA"/>
</dbReference>
<keyword evidence="2" id="KW-0378">Hydrolase</keyword>